<feature type="region of interest" description="Disordered" evidence="1">
    <location>
        <begin position="376"/>
        <end position="434"/>
    </location>
</feature>
<gene>
    <name evidence="4" type="primary">Irak1</name>
</gene>
<feature type="compositionally biased region" description="Polar residues" evidence="1">
    <location>
        <begin position="382"/>
        <end position="398"/>
    </location>
</feature>
<evidence type="ECO:0000256" key="1">
    <source>
        <dbReference type="SAM" id="MobiDB-lite"/>
    </source>
</evidence>
<dbReference type="CDD" id="cd08794">
    <property type="entry name" value="Death_IRAK1"/>
    <property type="match status" value="1"/>
</dbReference>
<feature type="compositionally biased region" description="Low complexity" evidence="1">
    <location>
        <begin position="488"/>
        <end position="497"/>
    </location>
</feature>
<dbReference type="InterPro" id="IPR011029">
    <property type="entry name" value="DEATH-like_dom_sf"/>
</dbReference>
<dbReference type="GO" id="GO:0016301">
    <property type="term" value="F:kinase activity"/>
    <property type="evidence" value="ECO:0007669"/>
    <property type="project" value="UniProtKB-KW"/>
</dbReference>
<dbReference type="SUPFAM" id="SSF47986">
    <property type="entry name" value="DEATH domain"/>
    <property type="match status" value="1"/>
</dbReference>
<evidence type="ECO:0000259" key="2">
    <source>
        <dbReference type="Pfam" id="PF00531"/>
    </source>
</evidence>
<sequence length="574" mass="62510">MAGGPGPGEPSVPGAQHFLYEVPPWVMCRFYKVMDALEPADWCQFAALIVRDQTELRLCERSEQRTASVLWPWINRNARVADLVHILTHLQLLRARDIITAWHPPAPVLPPSTAASRPSSISASSEAEVWNPEKLQSSASTFLSPAFPGSQTYSEPELPVPIPASLRPPLPSSAPSSDKVSSPKYRRFCWLLCRKWLLLPCLWLPAQWLLGGSTPSSDPGLLPPILASTTGHSSGHSPGYSVFTSGQPQPHPWRHQKVILETLAGQRAVRTQGTRTKYLKDLIEDEAEEAGVALKSTQPTLQVGVVTDAWAAPIAAQIYKKHLDSRPGPCPPQLGLALAQLACCCMHRRAKKRPPMTQVYKRLEWLQAGPPWELEVAGHGPSSPQENSYMSTTGSVQSGGEPWQPLVVPKRAPLQAAQQLQKSPNQPVESDESVPSLSAALHSWHLTPSCHPSPASFREAGCTQGSTTRESSLRSVTGFRPATMEGLSMGSSSSMSSETPQIIINPARQKMVQKLALYEEGLLDSLQLLSSGSFPEIQEKTSDRLTSYRKIPSHGLSAVSAGSRSLRISHSLSL</sequence>
<feature type="domain" description="Death" evidence="2">
    <location>
        <begin position="28"/>
        <end position="102"/>
    </location>
</feature>
<name>A0ABM2XD46_MESAU</name>
<reference evidence="4" key="1">
    <citation type="submission" date="2025-08" db="UniProtKB">
        <authorList>
            <consortium name="RefSeq"/>
        </authorList>
    </citation>
    <scope>IDENTIFICATION</scope>
    <source>
        <tissue evidence="4">Liver</tissue>
    </source>
</reference>
<feature type="compositionally biased region" description="Polar residues" evidence="1">
    <location>
        <begin position="416"/>
        <end position="434"/>
    </location>
</feature>
<feature type="compositionally biased region" description="Polar residues" evidence="1">
    <location>
        <begin position="463"/>
        <end position="475"/>
    </location>
</feature>
<keyword evidence="4" id="KW-0418">Kinase</keyword>
<dbReference type="Gene3D" id="1.10.533.10">
    <property type="entry name" value="Death Domain, Fas"/>
    <property type="match status" value="1"/>
</dbReference>
<proteinExistence type="predicted"/>
<keyword evidence="4" id="KW-0675">Receptor</keyword>
<organism evidence="3 4">
    <name type="scientific">Mesocricetus auratus</name>
    <name type="common">Golden hamster</name>
    <dbReference type="NCBI Taxonomy" id="10036"/>
    <lineage>
        <taxon>Eukaryota</taxon>
        <taxon>Metazoa</taxon>
        <taxon>Chordata</taxon>
        <taxon>Craniata</taxon>
        <taxon>Vertebrata</taxon>
        <taxon>Euteleostomi</taxon>
        <taxon>Mammalia</taxon>
        <taxon>Eutheria</taxon>
        <taxon>Euarchontoglires</taxon>
        <taxon>Glires</taxon>
        <taxon>Rodentia</taxon>
        <taxon>Myomorpha</taxon>
        <taxon>Muroidea</taxon>
        <taxon>Cricetidae</taxon>
        <taxon>Cricetinae</taxon>
        <taxon>Mesocricetus</taxon>
    </lineage>
</organism>
<dbReference type="Pfam" id="PF00531">
    <property type="entry name" value="Death"/>
    <property type="match status" value="1"/>
</dbReference>
<evidence type="ECO:0000313" key="4">
    <source>
        <dbReference type="RefSeq" id="XP_040600719.1"/>
    </source>
</evidence>
<dbReference type="InterPro" id="IPR035533">
    <property type="entry name" value="Death_IRAK1"/>
</dbReference>
<feature type="region of interest" description="Disordered" evidence="1">
    <location>
        <begin position="457"/>
        <end position="499"/>
    </location>
</feature>
<accession>A0ABM2XD46</accession>
<protein>
    <submittedName>
        <fullName evidence="4">Interleukin-1 receptor-associated kinase 1 isoform X8</fullName>
    </submittedName>
</protein>
<keyword evidence="3" id="KW-1185">Reference proteome</keyword>
<evidence type="ECO:0000313" key="3">
    <source>
        <dbReference type="Proteomes" id="UP000886700"/>
    </source>
</evidence>
<keyword evidence="4" id="KW-0808">Transferase</keyword>
<dbReference type="Proteomes" id="UP000886700">
    <property type="component" value="Unplaced"/>
</dbReference>
<dbReference type="Gene3D" id="1.10.510.10">
    <property type="entry name" value="Transferase(Phosphotransferase) domain 1"/>
    <property type="match status" value="1"/>
</dbReference>
<dbReference type="GeneID" id="101830300"/>
<dbReference type="InterPro" id="IPR000488">
    <property type="entry name" value="Death_dom"/>
</dbReference>
<dbReference type="RefSeq" id="XP_040600719.1">
    <property type="nucleotide sequence ID" value="XM_040744785.1"/>
</dbReference>